<evidence type="ECO:0000313" key="2">
    <source>
        <dbReference type="EMBL" id="KUM49578.1"/>
    </source>
</evidence>
<name>A0A117NI85_PICGL</name>
<protein>
    <submittedName>
        <fullName evidence="2">Uncharacterized protein</fullName>
    </submittedName>
</protein>
<feature type="chain" id="PRO_5007152063" evidence="1">
    <location>
        <begin position="19"/>
        <end position="35"/>
    </location>
</feature>
<keyword evidence="1" id="KW-0732">Signal</keyword>
<comment type="caution">
    <text evidence="2">The sequence shown here is derived from an EMBL/GenBank/DDBJ whole genome shotgun (WGS) entry which is preliminary data.</text>
</comment>
<dbReference type="EMBL" id="LKAM01000002">
    <property type="protein sequence ID" value="KUM49578.1"/>
    <property type="molecule type" value="Genomic_DNA"/>
</dbReference>
<accession>A0A117NI85</accession>
<organism evidence="2">
    <name type="scientific">Picea glauca</name>
    <name type="common">White spruce</name>
    <name type="synonym">Pinus glauca</name>
    <dbReference type="NCBI Taxonomy" id="3330"/>
    <lineage>
        <taxon>Eukaryota</taxon>
        <taxon>Viridiplantae</taxon>
        <taxon>Streptophyta</taxon>
        <taxon>Embryophyta</taxon>
        <taxon>Tracheophyta</taxon>
        <taxon>Spermatophyta</taxon>
        <taxon>Pinopsida</taxon>
        <taxon>Pinidae</taxon>
        <taxon>Conifers I</taxon>
        <taxon>Pinales</taxon>
        <taxon>Pinaceae</taxon>
        <taxon>Picea</taxon>
    </lineage>
</organism>
<proteinExistence type="predicted"/>
<geneLocation type="mitochondrion" evidence="2"/>
<sequence>MPLLFFILMHLHPNYVMCISIHLIRQVLIQQITKT</sequence>
<reference evidence="2" key="1">
    <citation type="journal article" date="2015" name="Genome Biol. Evol.">
        <title>Organellar Genomes of White Spruce (Picea glauca): Assembly and Annotation.</title>
        <authorList>
            <person name="Jackman S.D."/>
            <person name="Warren R.L."/>
            <person name="Gibb E.A."/>
            <person name="Vandervalk B.P."/>
            <person name="Mohamadi H."/>
            <person name="Chu J."/>
            <person name="Raymond A."/>
            <person name="Pleasance S."/>
            <person name="Coope R."/>
            <person name="Wildung M.R."/>
            <person name="Ritland C.E."/>
            <person name="Bousquet J."/>
            <person name="Jones S.J."/>
            <person name="Bohlmann J."/>
            <person name="Birol I."/>
        </authorList>
    </citation>
    <scope>NUCLEOTIDE SEQUENCE [LARGE SCALE GENOMIC DNA]</scope>
    <source>
        <tissue evidence="2">Flushing bud</tissue>
    </source>
</reference>
<gene>
    <name evidence="2" type="ORF">ABT39_MTgene2803</name>
</gene>
<evidence type="ECO:0000256" key="1">
    <source>
        <dbReference type="SAM" id="SignalP"/>
    </source>
</evidence>
<keyword evidence="2" id="KW-0496">Mitochondrion</keyword>
<feature type="signal peptide" evidence="1">
    <location>
        <begin position="1"/>
        <end position="18"/>
    </location>
</feature>
<dbReference type="AlphaFoldDB" id="A0A117NI85"/>